<proteinExistence type="inferred from homology"/>
<comment type="similarity">
    <text evidence="1">Belongs to the transferase hexapeptide repeat family.</text>
</comment>
<dbReference type="Pfam" id="PF00132">
    <property type="entry name" value="Hexapep"/>
    <property type="match status" value="1"/>
</dbReference>
<evidence type="ECO:0000313" key="4">
    <source>
        <dbReference type="EMBL" id="CAB4923332.1"/>
    </source>
</evidence>
<dbReference type="PROSITE" id="PS00101">
    <property type="entry name" value="HEXAPEP_TRANSFERASES"/>
    <property type="match status" value="1"/>
</dbReference>
<evidence type="ECO:0000256" key="1">
    <source>
        <dbReference type="ARBA" id="ARBA00007274"/>
    </source>
</evidence>
<dbReference type="CDD" id="cd03354">
    <property type="entry name" value="LbH_SAT"/>
    <property type="match status" value="1"/>
</dbReference>
<dbReference type="GO" id="GO:0016746">
    <property type="term" value="F:acyltransferase activity"/>
    <property type="evidence" value="ECO:0007669"/>
    <property type="project" value="UniProtKB-KW"/>
</dbReference>
<protein>
    <submittedName>
        <fullName evidence="4">Unannotated protein</fullName>
    </submittedName>
</protein>
<dbReference type="InterPro" id="IPR011004">
    <property type="entry name" value="Trimer_LpxA-like_sf"/>
</dbReference>
<keyword evidence="3" id="KW-0012">Acyltransferase</keyword>
<gene>
    <name evidence="4" type="ORF">UFOPK3472_03691</name>
</gene>
<dbReference type="InterPro" id="IPR045304">
    <property type="entry name" value="LbH_SAT"/>
</dbReference>
<name>A0A6J7HUD0_9ZZZZ</name>
<dbReference type="Gene3D" id="2.160.10.10">
    <property type="entry name" value="Hexapeptide repeat proteins"/>
    <property type="match status" value="1"/>
</dbReference>
<accession>A0A6J7HUD0</accession>
<dbReference type="InterPro" id="IPR001451">
    <property type="entry name" value="Hexapep"/>
</dbReference>
<keyword evidence="2" id="KW-0808">Transferase</keyword>
<evidence type="ECO:0000256" key="3">
    <source>
        <dbReference type="ARBA" id="ARBA00023315"/>
    </source>
</evidence>
<dbReference type="SUPFAM" id="SSF51161">
    <property type="entry name" value="Trimeric LpxA-like enzymes"/>
    <property type="match status" value="1"/>
</dbReference>
<dbReference type="InterPro" id="IPR018357">
    <property type="entry name" value="Hexapep_transf_CS"/>
</dbReference>
<dbReference type="AlphaFoldDB" id="A0A6J7HUD0"/>
<reference evidence="4" key="1">
    <citation type="submission" date="2020-05" db="EMBL/GenBank/DDBJ databases">
        <authorList>
            <person name="Chiriac C."/>
            <person name="Salcher M."/>
            <person name="Ghai R."/>
            <person name="Kavagutti S V."/>
        </authorList>
    </citation>
    <scope>NUCLEOTIDE SEQUENCE</scope>
</reference>
<sequence length="224" mass="23844">MPVIDATVTALAPKVDRVTDKTSLLTSAAAVWAYPLWKAVHRAGVADDITADVAKWTECLEVEAISALDPYRRFAYIAGALPEFRTLVHYRIRHVGVIQRLLLKKLYPGLSTLTLEAGSIGPGLFIQHGLGSIITAEHIGKNCWINQQVSLGYTSKGRPIIGDNVRVGAGAAVLGPIIIGNDVTIGANATILHDVAPGTVMVSPPAMTLDQAKATRRAQLEPPA</sequence>
<organism evidence="4">
    <name type="scientific">freshwater metagenome</name>
    <dbReference type="NCBI Taxonomy" id="449393"/>
    <lineage>
        <taxon>unclassified sequences</taxon>
        <taxon>metagenomes</taxon>
        <taxon>ecological metagenomes</taxon>
    </lineage>
</organism>
<dbReference type="PANTHER" id="PTHR42811">
    <property type="entry name" value="SERINE ACETYLTRANSFERASE"/>
    <property type="match status" value="1"/>
</dbReference>
<evidence type="ECO:0000256" key="2">
    <source>
        <dbReference type="ARBA" id="ARBA00022679"/>
    </source>
</evidence>
<dbReference type="EMBL" id="CAFBLX010000385">
    <property type="protein sequence ID" value="CAB4923332.1"/>
    <property type="molecule type" value="Genomic_DNA"/>
</dbReference>